<dbReference type="PANTHER" id="PTHR45790:SF3">
    <property type="entry name" value="S-ADENOSYL-L-METHIONINE-DEPENDENT UROPORPHYRINOGEN III METHYLTRANSFERASE, CHLOROPLASTIC"/>
    <property type="match status" value="1"/>
</dbReference>
<comment type="pathway">
    <text evidence="7">Porphyrin-containing compound metabolism; siroheme biosynthesis; precorrin-2 from uroporphyrinogen III: step 1/1.</text>
</comment>
<evidence type="ECO:0000256" key="6">
    <source>
        <dbReference type="ARBA" id="ARBA00023244"/>
    </source>
</evidence>
<dbReference type="AlphaFoldDB" id="A0A1D8P722"/>
<organism evidence="9 10">
    <name type="scientific">Urechidicola croceus</name>
    <dbReference type="NCBI Taxonomy" id="1850246"/>
    <lineage>
        <taxon>Bacteria</taxon>
        <taxon>Pseudomonadati</taxon>
        <taxon>Bacteroidota</taxon>
        <taxon>Flavobacteriia</taxon>
        <taxon>Flavobacteriales</taxon>
        <taxon>Flavobacteriaceae</taxon>
        <taxon>Urechidicola</taxon>
    </lineage>
</organism>
<sequence length="258" mass="28416">MKNKAKNPKVILVGSGPGDAELITVKGLNAIKSADVILYDALVNKELLKNAKKSTECIYVGKRFNQHKYPQEVINQMLVDNAFKYGTVVRLKGGDPFVFGRGSEEIEYVENQGVEVEFIPGISSALAVPSSQGIPLTKRGLNESFWVITGTRSDGQISKDIINGAQSSATLVILMGLRNFSIIMSEVIKYRHKYTPFAIIQNGTLPDEKITIETLSNYKNVIDTIDYSSPGIIIIGDVVGEHPSFLEEEIQRVLEVII</sequence>
<dbReference type="GO" id="GO:0019354">
    <property type="term" value="P:siroheme biosynthetic process"/>
    <property type="evidence" value="ECO:0007669"/>
    <property type="project" value="InterPro"/>
</dbReference>
<proteinExistence type="inferred from homology"/>
<dbReference type="InterPro" id="IPR014776">
    <property type="entry name" value="4pyrrole_Mease_sub2"/>
</dbReference>
<dbReference type="GO" id="GO:0004851">
    <property type="term" value="F:uroporphyrin-III C-methyltransferase activity"/>
    <property type="evidence" value="ECO:0007669"/>
    <property type="project" value="UniProtKB-EC"/>
</dbReference>
<keyword evidence="10" id="KW-1185">Reference proteome</keyword>
<accession>A0A1D8P722</accession>
<dbReference type="InterPro" id="IPR000878">
    <property type="entry name" value="4pyrrol_Mease"/>
</dbReference>
<dbReference type="InterPro" id="IPR003043">
    <property type="entry name" value="Uropor_MeTrfase_CS"/>
</dbReference>
<keyword evidence="3 9" id="KW-0489">Methyltransferase</keyword>
<dbReference type="Gene3D" id="3.40.1010.10">
    <property type="entry name" value="Cobalt-precorrin-4 Transmethylase, Domain 1"/>
    <property type="match status" value="1"/>
</dbReference>
<name>A0A1D8P722_9FLAO</name>
<dbReference type="STRING" id="1850246.LPB138_06580"/>
<protein>
    <recommendedName>
        <fullName evidence="2">uroporphyrinogen-III C-methyltransferase</fullName>
        <ecNumber evidence="2">2.1.1.107</ecNumber>
    </recommendedName>
</protein>
<feature type="domain" description="Tetrapyrrole methylase" evidence="8">
    <location>
        <begin position="9"/>
        <end position="216"/>
    </location>
</feature>
<evidence type="ECO:0000313" key="9">
    <source>
        <dbReference type="EMBL" id="AOW20359.1"/>
    </source>
</evidence>
<evidence type="ECO:0000256" key="5">
    <source>
        <dbReference type="ARBA" id="ARBA00022691"/>
    </source>
</evidence>
<comment type="similarity">
    <text evidence="1">Belongs to the precorrin methyltransferase family.</text>
</comment>
<keyword evidence="6" id="KW-0627">Porphyrin biosynthesis</keyword>
<keyword evidence="4 9" id="KW-0808">Transferase</keyword>
<dbReference type="SUPFAM" id="SSF53790">
    <property type="entry name" value="Tetrapyrrole methylase"/>
    <property type="match status" value="1"/>
</dbReference>
<evidence type="ECO:0000256" key="3">
    <source>
        <dbReference type="ARBA" id="ARBA00022603"/>
    </source>
</evidence>
<dbReference type="FunFam" id="3.40.1010.10:FF:000001">
    <property type="entry name" value="Siroheme synthase"/>
    <property type="match status" value="1"/>
</dbReference>
<evidence type="ECO:0000256" key="7">
    <source>
        <dbReference type="ARBA" id="ARBA00025705"/>
    </source>
</evidence>
<dbReference type="RefSeq" id="WP_070236497.1">
    <property type="nucleotide sequence ID" value="NZ_CP017478.1"/>
</dbReference>
<dbReference type="CDD" id="cd11642">
    <property type="entry name" value="SUMT"/>
    <property type="match status" value="1"/>
</dbReference>
<dbReference type="NCBIfam" id="NF004790">
    <property type="entry name" value="PRK06136.1"/>
    <property type="match status" value="1"/>
</dbReference>
<evidence type="ECO:0000256" key="2">
    <source>
        <dbReference type="ARBA" id="ARBA00012162"/>
    </source>
</evidence>
<evidence type="ECO:0000256" key="1">
    <source>
        <dbReference type="ARBA" id="ARBA00005879"/>
    </source>
</evidence>
<dbReference type="InterPro" id="IPR035996">
    <property type="entry name" value="4pyrrol_Methylase_sf"/>
</dbReference>
<dbReference type="KEGG" id="lul:LPB138_06580"/>
<evidence type="ECO:0000313" key="10">
    <source>
        <dbReference type="Proteomes" id="UP000176050"/>
    </source>
</evidence>
<dbReference type="InterPro" id="IPR014777">
    <property type="entry name" value="4pyrrole_Mease_sub1"/>
</dbReference>
<dbReference type="OrthoDB" id="9815856at2"/>
<gene>
    <name evidence="9" type="ORF">LPB138_06580</name>
</gene>
<dbReference type="PANTHER" id="PTHR45790">
    <property type="entry name" value="SIROHEME SYNTHASE-RELATED"/>
    <property type="match status" value="1"/>
</dbReference>
<dbReference type="EC" id="2.1.1.107" evidence="2"/>
<dbReference type="Pfam" id="PF00590">
    <property type="entry name" value="TP_methylase"/>
    <property type="match status" value="1"/>
</dbReference>
<keyword evidence="5" id="KW-0949">S-adenosyl-L-methionine</keyword>
<dbReference type="EMBL" id="CP017478">
    <property type="protein sequence ID" value="AOW20359.1"/>
    <property type="molecule type" value="Genomic_DNA"/>
</dbReference>
<evidence type="ECO:0000256" key="4">
    <source>
        <dbReference type="ARBA" id="ARBA00022679"/>
    </source>
</evidence>
<dbReference type="NCBIfam" id="TIGR01469">
    <property type="entry name" value="cobA_cysG_Cterm"/>
    <property type="match status" value="1"/>
</dbReference>
<reference evidence="9 10" key="1">
    <citation type="submission" date="2016-10" db="EMBL/GenBank/DDBJ databases">
        <title>Lutibacter sp. LPB0138, isolated from marine gastropod.</title>
        <authorList>
            <person name="Kim E."/>
            <person name="Yi H."/>
        </authorList>
    </citation>
    <scope>NUCLEOTIDE SEQUENCE [LARGE SCALE GENOMIC DNA]</scope>
    <source>
        <strain evidence="9 10">LPB0138</strain>
    </source>
</reference>
<dbReference type="PROSITE" id="PS00839">
    <property type="entry name" value="SUMT_1"/>
    <property type="match status" value="1"/>
</dbReference>
<evidence type="ECO:0000259" key="8">
    <source>
        <dbReference type="Pfam" id="PF00590"/>
    </source>
</evidence>
<dbReference type="Proteomes" id="UP000176050">
    <property type="component" value="Chromosome"/>
</dbReference>
<dbReference type="InterPro" id="IPR050161">
    <property type="entry name" value="Siro_Cobalamin_biosynth"/>
</dbReference>
<dbReference type="GO" id="GO:0032259">
    <property type="term" value="P:methylation"/>
    <property type="evidence" value="ECO:0007669"/>
    <property type="project" value="UniProtKB-KW"/>
</dbReference>
<dbReference type="InterPro" id="IPR006366">
    <property type="entry name" value="CobA/CysG_C"/>
</dbReference>
<dbReference type="Gene3D" id="3.30.950.10">
    <property type="entry name" value="Methyltransferase, Cobalt-precorrin-4 Transmethylase, Domain 2"/>
    <property type="match status" value="1"/>
</dbReference>